<accession>Q9LNZ4</accession>
<protein>
    <submittedName>
        <fullName evidence="1">F9C16.24</fullName>
    </submittedName>
</protein>
<dbReference type="EMBL" id="AC022314">
    <property type="protein sequence ID" value="AAF79669.1"/>
    <property type="molecule type" value="Genomic_DNA"/>
</dbReference>
<proteinExistence type="predicted"/>
<sequence length="58" mass="6854">MKIYESFEIKANKRFGTCEVTASRITFHERVKIDDVVVTVKRQGDVEEEKHDLTEQIR</sequence>
<reference evidence="1" key="3">
    <citation type="submission" date="2000-06" db="EMBL/GenBank/DDBJ databases">
        <authorList>
            <person name="Cheuk R."/>
            <person name="Shinn P."/>
            <person name="Brooks S."/>
            <person name="Buehler E."/>
            <person name="Chao Q."/>
            <person name="Johnson-Hopson C."/>
            <person name="Khan S."/>
            <person name="Kim C."/>
            <person name="Altafi H."/>
            <person name="Bei B."/>
            <person name="Chin C."/>
            <person name="Chiou J."/>
            <person name="Choi E."/>
            <person name="Conn L."/>
            <person name="Conway A."/>
            <person name="Gonzalez A."/>
            <person name="Hansen N."/>
            <person name="Howing B."/>
            <person name="Koo T."/>
            <person name="Lam B."/>
            <person name="Lee J."/>
            <person name="Lenz C."/>
            <person name="Li J."/>
            <person name="Liu A."/>
            <person name="Liu J."/>
            <person name="Liu S."/>
            <person name="Mukharsky N."/>
            <person name="Nguyen M."/>
            <person name="Palm C."/>
            <person name="Pham P."/>
            <person name="Sakano H."/>
            <person name="Schwartz J."/>
            <person name="Southwick A."/>
            <person name="Thaveri A."/>
            <person name="Toriumi M."/>
            <person name="Vaysberg M."/>
            <person name="Yu G."/>
            <person name="Davis R."/>
            <person name="Federspiel N."/>
            <person name="Theologis A."/>
            <person name="Ecker J."/>
        </authorList>
    </citation>
    <scope>NUCLEOTIDE SEQUENCE</scope>
</reference>
<organism evidence="1">
    <name type="scientific">Arabidopsis thaliana</name>
    <name type="common">Mouse-ear cress</name>
    <dbReference type="NCBI Taxonomy" id="3702"/>
    <lineage>
        <taxon>Eukaryota</taxon>
        <taxon>Viridiplantae</taxon>
        <taxon>Streptophyta</taxon>
        <taxon>Embryophyta</taxon>
        <taxon>Tracheophyta</taxon>
        <taxon>Spermatophyta</taxon>
        <taxon>Magnoliopsida</taxon>
        <taxon>eudicotyledons</taxon>
        <taxon>Gunneridae</taxon>
        <taxon>Pentapetalae</taxon>
        <taxon>rosids</taxon>
        <taxon>malvids</taxon>
        <taxon>Brassicales</taxon>
        <taxon>Brassicaceae</taxon>
        <taxon>Camelineae</taxon>
        <taxon>Arabidopsis</taxon>
    </lineage>
</organism>
<evidence type="ECO:0000313" key="1">
    <source>
        <dbReference type="EMBL" id="AAF79669.1"/>
    </source>
</evidence>
<dbReference type="AlphaFoldDB" id="Q9LNZ4"/>
<reference evidence="1" key="2">
    <citation type="submission" date="2000-05" db="EMBL/GenBank/DDBJ databases">
        <title>Genomic sequence for Arabidopsis thaliana BAC F9C16 from chromosome I.</title>
        <authorList>
            <person name="Shinn P."/>
            <person name="Brooks S."/>
            <person name="Buehler E."/>
            <person name="Chao Q."/>
            <person name="Johnson-Hopson C."/>
            <person name="Khan S."/>
            <person name="Kieleczawa J."/>
            <person name="Kim C."/>
            <person name="Altafi H."/>
            <person name="Bei Q."/>
            <person name="Chin C."/>
            <person name="Chiou J."/>
            <person name="Choi E."/>
            <person name="Conn L."/>
            <person name="Conway A."/>
            <person name="Gonzales A."/>
            <person name="Hansen N."/>
            <person name="Howing B."/>
            <person name="Koo T."/>
            <person name="Lam B."/>
            <person name="Lee J."/>
            <person name="Lenz C."/>
            <person name="Li J."/>
            <person name="Liu A."/>
            <person name="Liu K."/>
            <person name="Liu S."/>
            <person name="Mukharsky N."/>
            <person name="Nguyen M."/>
            <person name="Palm C."/>
            <person name="Pham P."/>
            <person name="Sakano H."/>
            <person name="Schwartz J."/>
            <person name="Southwick A."/>
            <person name="Thaveri A."/>
            <person name="Toriumi M."/>
            <person name="Vaysberg M."/>
            <person name="Yu G."/>
            <person name="Federspiel N.A."/>
            <person name="Theologis A."/>
            <person name="Ecker J.R."/>
        </authorList>
    </citation>
    <scope>NUCLEOTIDE SEQUENCE</scope>
</reference>
<reference key="1">
    <citation type="journal article" date="2000" name="Nature">
        <title>Sequence and analysis of chromosome 1 of the plant Arabidopsis thaliana.</title>
        <authorList>
            <person name="Theologis A."/>
            <person name="Ecker J.R."/>
            <person name="Palm C.J."/>
            <person name="Federspiel N.A."/>
            <person name="Kaul S."/>
            <person name="White O."/>
            <person name="Alonso J."/>
            <person name="Altafi H."/>
            <person name="Araujo R."/>
            <person name="Bowman C.L."/>
            <person name="Brooks S.Y."/>
            <person name="Buehler E."/>
            <person name="Chan A."/>
            <person name="Chao Q."/>
            <person name="Chen H."/>
            <person name="Cheuk R.F."/>
            <person name="Chin C.W."/>
            <person name="Chung M.K."/>
            <person name="Conn L."/>
            <person name="Conway A.B."/>
            <person name="Conway A.R."/>
            <person name="Creasy T.H."/>
            <person name="Dewar K."/>
            <person name="Dunn P."/>
            <person name="Etgu P."/>
            <person name="Feldblyum T.V."/>
            <person name="Feng J."/>
            <person name="Fong B."/>
            <person name="Fujii C.Y."/>
            <person name="Gill J.E."/>
            <person name="Goldsmith A.D."/>
            <person name="Haas B."/>
            <person name="Hansen N.F."/>
            <person name="Hughes B."/>
            <person name="Huizar L."/>
            <person name="Hunter J.L."/>
            <person name="Jenkins J."/>
            <person name="Johnson-Hopson C."/>
            <person name="Khan S."/>
            <person name="Khaykin E."/>
            <person name="Kim C.J."/>
            <person name="Koo H.L."/>
            <person name="Kremenetskaia I."/>
            <person name="Kurtz D.B."/>
            <person name="Kwan A."/>
            <person name="Lam B."/>
            <person name="Langin-Hooper S."/>
            <person name="Lee A."/>
            <person name="Lee J.M."/>
            <person name="Lenz C.A."/>
            <person name="Li J.H."/>
            <person name="Li Y."/>
            <person name="Lin X."/>
            <person name="Liu S.X."/>
            <person name="Liu Z.A."/>
            <person name="Luros J.S."/>
            <person name="Maiti R."/>
            <person name="Marziali A."/>
            <person name="Militscher J."/>
            <person name="Miranda M."/>
            <person name="Nguyen M."/>
            <person name="Nierman W.C."/>
            <person name="Osborne B.I."/>
            <person name="Pai G."/>
            <person name="Peterson J."/>
            <person name="Pham P.K."/>
            <person name="Rizzo M."/>
            <person name="Rooney T."/>
            <person name="Rowley D."/>
            <person name="Sakano H."/>
            <person name="Salzberg S.L."/>
            <person name="Schwartz J.R."/>
            <person name="Shinn P."/>
            <person name="Southwick A.M."/>
            <person name="Sun H."/>
            <person name="Tallon L.J."/>
            <person name="Tambunga G."/>
            <person name="Toriumi M.J."/>
            <person name="Town C.D."/>
            <person name="Utterback T."/>
            <person name="Van Aken S."/>
            <person name="Vaysberg M."/>
            <person name="Vysotskaia V.S."/>
            <person name="Walker M."/>
            <person name="Wu D."/>
            <person name="Yu G."/>
            <person name="Fraser C.M."/>
            <person name="Venter J.C."/>
            <person name="Davis R.W."/>
        </authorList>
    </citation>
    <scope>NUCLEOTIDE SEQUENCE [LARGE SCALE GENOMIC DNA]</scope>
    <source>
        <strain>cv. Columbia</strain>
    </source>
</reference>
<name>Q9LNZ4_ARATH</name>